<evidence type="ECO:0000256" key="6">
    <source>
        <dbReference type="PIRSR" id="PIRSR600821-52"/>
    </source>
</evidence>
<comment type="pathway">
    <text evidence="4">Amino-acid biosynthesis; D-alanine biosynthesis; D-alanine from L-alanine: step 1/1.</text>
</comment>
<dbReference type="HAMAP" id="MF_01201">
    <property type="entry name" value="Ala_racemase"/>
    <property type="match status" value="1"/>
</dbReference>
<protein>
    <recommendedName>
        <fullName evidence="4">Alanine racemase</fullName>
        <ecNumber evidence="4">5.1.1.1</ecNumber>
    </recommendedName>
</protein>
<dbReference type="InterPro" id="IPR000821">
    <property type="entry name" value="Ala_racemase"/>
</dbReference>
<accession>A0A9D1KRT0</accession>
<reference evidence="8" key="1">
    <citation type="submission" date="2020-10" db="EMBL/GenBank/DDBJ databases">
        <authorList>
            <person name="Gilroy R."/>
        </authorList>
    </citation>
    <scope>NUCLEOTIDE SEQUENCE</scope>
    <source>
        <strain evidence="8">ChiBcec7-5410</strain>
    </source>
</reference>
<dbReference type="InterPro" id="IPR009006">
    <property type="entry name" value="Ala_racemase/Decarboxylase_C"/>
</dbReference>
<dbReference type="AlphaFoldDB" id="A0A9D1KRT0"/>
<evidence type="ECO:0000256" key="4">
    <source>
        <dbReference type="HAMAP-Rule" id="MF_01201"/>
    </source>
</evidence>
<dbReference type="Gene3D" id="3.20.20.10">
    <property type="entry name" value="Alanine racemase"/>
    <property type="match status" value="1"/>
</dbReference>
<dbReference type="Proteomes" id="UP000824160">
    <property type="component" value="Unassembled WGS sequence"/>
</dbReference>
<dbReference type="GO" id="GO:0005829">
    <property type="term" value="C:cytosol"/>
    <property type="evidence" value="ECO:0007669"/>
    <property type="project" value="TreeGrafter"/>
</dbReference>
<feature type="binding site" evidence="4 6">
    <location>
        <position position="320"/>
    </location>
    <ligand>
        <name>substrate</name>
    </ligand>
</feature>
<comment type="similarity">
    <text evidence="4">Belongs to the alanine racemase family.</text>
</comment>
<feature type="binding site" evidence="4 6">
    <location>
        <position position="137"/>
    </location>
    <ligand>
        <name>substrate</name>
    </ligand>
</feature>
<dbReference type="SMART" id="SM01005">
    <property type="entry name" value="Ala_racemase_C"/>
    <property type="match status" value="1"/>
</dbReference>
<dbReference type="PANTHER" id="PTHR30511">
    <property type="entry name" value="ALANINE RACEMASE"/>
    <property type="match status" value="1"/>
</dbReference>
<evidence type="ECO:0000313" key="9">
    <source>
        <dbReference type="Proteomes" id="UP000824160"/>
    </source>
</evidence>
<feature type="modified residue" description="N6-(pyridoxal phosphate)lysine" evidence="4 5">
    <location>
        <position position="39"/>
    </location>
</feature>
<dbReference type="Gene3D" id="2.40.37.10">
    <property type="entry name" value="Lyase, Ornithine Decarboxylase, Chain A, domain 1"/>
    <property type="match status" value="1"/>
</dbReference>
<proteinExistence type="inferred from homology"/>
<dbReference type="Pfam" id="PF01168">
    <property type="entry name" value="Ala_racemase_N"/>
    <property type="match status" value="1"/>
</dbReference>
<dbReference type="GO" id="GO:0008784">
    <property type="term" value="F:alanine racemase activity"/>
    <property type="evidence" value="ECO:0007669"/>
    <property type="project" value="UniProtKB-UniRule"/>
</dbReference>
<dbReference type="InterPro" id="IPR020622">
    <property type="entry name" value="Ala_racemase_pyridoxalP-BS"/>
</dbReference>
<dbReference type="PANTHER" id="PTHR30511:SF0">
    <property type="entry name" value="ALANINE RACEMASE, CATABOLIC-RELATED"/>
    <property type="match status" value="1"/>
</dbReference>
<dbReference type="EMBL" id="DVLW01000122">
    <property type="protein sequence ID" value="HIT94435.1"/>
    <property type="molecule type" value="Genomic_DNA"/>
</dbReference>
<comment type="function">
    <text evidence="4">Catalyzes the interconversion of L-alanine and D-alanine. May also act on other amino acids.</text>
</comment>
<comment type="cofactor">
    <cofactor evidence="1 4 5">
        <name>pyridoxal 5'-phosphate</name>
        <dbReference type="ChEBI" id="CHEBI:597326"/>
    </cofactor>
</comment>
<dbReference type="CDD" id="cd00430">
    <property type="entry name" value="PLPDE_III_AR"/>
    <property type="match status" value="1"/>
</dbReference>
<dbReference type="Pfam" id="PF00842">
    <property type="entry name" value="Ala_racemase_C"/>
    <property type="match status" value="1"/>
</dbReference>
<dbReference type="PROSITE" id="PS00395">
    <property type="entry name" value="ALANINE_RACEMASE"/>
    <property type="match status" value="1"/>
</dbReference>
<evidence type="ECO:0000256" key="5">
    <source>
        <dbReference type="PIRSR" id="PIRSR600821-50"/>
    </source>
</evidence>
<reference evidence="8" key="2">
    <citation type="journal article" date="2021" name="PeerJ">
        <title>Extensive microbial diversity within the chicken gut microbiome revealed by metagenomics and culture.</title>
        <authorList>
            <person name="Gilroy R."/>
            <person name="Ravi A."/>
            <person name="Getino M."/>
            <person name="Pursley I."/>
            <person name="Horton D.L."/>
            <person name="Alikhan N.F."/>
            <person name="Baker D."/>
            <person name="Gharbi K."/>
            <person name="Hall N."/>
            <person name="Watson M."/>
            <person name="Adriaenssens E.M."/>
            <person name="Foster-Nyarko E."/>
            <person name="Jarju S."/>
            <person name="Secka A."/>
            <person name="Antonio M."/>
            <person name="Oren A."/>
            <person name="Chaudhuri R.R."/>
            <person name="La Ragione R."/>
            <person name="Hildebrand F."/>
            <person name="Pallen M.J."/>
        </authorList>
    </citation>
    <scope>NUCLEOTIDE SEQUENCE</scope>
    <source>
        <strain evidence="8">ChiBcec7-5410</strain>
    </source>
</reference>
<dbReference type="SUPFAM" id="SSF50621">
    <property type="entry name" value="Alanine racemase C-terminal domain-like"/>
    <property type="match status" value="1"/>
</dbReference>
<dbReference type="PRINTS" id="PR00992">
    <property type="entry name" value="ALARACEMASE"/>
</dbReference>
<evidence type="ECO:0000259" key="7">
    <source>
        <dbReference type="SMART" id="SM01005"/>
    </source>
</evidence>
<keyword evidence="3 4" id="KW-0413">Isomerase</keyword>
<sequence length="401" mass="43848">MMEFLKRTWAEINLDALKSNIEAIRSAIPPQTGIIAVVKADAYGHGDGYIAGELEQLGIHFFAVSNLEEALSLRRKGISGDILILGPTPYRRAADLAANNITQTVYSSQYAGDLSRAAVAAGVKVHCHIKLDTGMGRIGFVVREDQDPTEEIKQVASLPGLELGGIFSHFSSADDITPEGEAYTVLQQQRFDRTVESLEKAGIHFNCRHLQNSAGIENERDCQYDYVRAGIILYGMPVDTKNGCALDLHPLLSIRSVVTMVKTLHGGNPVSYGRHYTTPEDRIIATVPIGYADGYLRCMSGKASVLIRGKRAKVIGNVCMDQIMVDVTDIPGVSEEDIVTIVGTDGNDCITFDELAGYADTISYELFCLIGKRVPRVYYRDGKEVGAVNYLIDEPLTNLPE</sequence>
<dbReference type="SUPFAM" id="SSF51419">
    <property type="entry name" value="PLP-binding barrel"/>
    <property type="match status" value="1"/>
</dbReference>
<dbReference type="GO" id="GO:0030170">
    <property type="term" value="F:pyridoxal phosphate binding"/>
    <property type="evidence" value="ECO:0007669"/>
    <property type="project" value="UniProtKB-UniRule"/>
</dbReference>
<dbReference type="InterPro" id="IPR001608">
    <property type="entry name" value="Ala_racemase_N"/>
</dbReference>
<gene>
    <name evidence="8" type="primary">alr</name>
    <name evidence="8" type="ORF">IAC43_04570</name>
</gene>
<organism evidence="8 9">
    <name type="scientific">Candidatus Faecivivens stercoripullorum</name>
    <dbReference type="NCBI Taxonomy" id="2840805"/>
    <lineage>
        <taxon>Bacteria</taxon>
        <taxon>Bacillati</taxon>
        <taxon>Bacillota</taxon>
        <taxon>Clostridia</taxon>
        <taxon>Eubacteriales</taxon>
        <taxon>Oscillospiraceae</taxon>
        <taxon>Oscillospiraceae incertae sedis</taxon>
        <taxon>Candidatus Faecivivens</taxon>
    </lineage>
</organism>
<name>A0A9D1KRT0_9FIRM</name>
<dbReference type="InterPro" id="IPR029066">
    <property type="entry name" value="PLP-binding_barrel"/>
</dbReference>
<feature type="domain" description="Alanine racemase C-terminal" evidence="7">
    <location>
        <begin position="251"/>
        <end position="379"/>
    </location>
</feature>
<feature type="active site" description="Proton acceptor; specific for D-alanine" evidence="4">
    <location>
        <position position="39"/>
    </location>
</feature>
<dbReference type="InterPro" id="IPR011079">
    <property type="entry name" value="Ala_racemase_C"/>
</dbReference>
<evidence type="ECO:0000256" key="3">
    <source>
        <dbReference type="ARBA" id="ARBA00023235"/>
    </source>
</evidence>
<evidence type="ECO:0000256" key="1">
    <source>
        <dbReference type="ARBA" id="ARBA00001933"/>
    </source>
</evidence>
<keyword evidence="2 4" id="KW-0663">Pyridoxal phosphate</keyword>
<comment type="caution">
    <text evidence="8">The sequence shown here is derived from an EMBL/GenBank/DDBJ whole genome shotgun (WGS) entry which is preliminary data.</text>
</comment>
<dbReference type="NCBIfam" id="TIGR00492">
    <property type="entry name" value="alr"/>
    <property type="match status" value="1"/>
</dbReference>
<evidence type="ECO:0000313" key="8">
    <source>
        <dbReference type="EMBL" id="HIT94435.1"/>
    </source>
</evidence>
<dbReference type="EC" id="5.1.1.1" evidence="4"/>
<comment type="catalytic activity">
    <reaction evidence="4">
        <text>L-alanine = D-alanine</text>
        <dbReference type="Rhea" id="RHEA:20249"/>
        <dbReference type="ChEBI" id="CHEBI:57416"/>
        <dbReference type="ChEBI" id="CHEBI:57972"/>
        <dbReference type="EC" id="5.1.1.1"/>
    </reaction>
</comment>
<feature type="active site" description="Proton acceptor; specific for L-alanine" evidence="4">
    <location>
        <position position="272"/>
    </location>
</feature>
<evidence type="ECO:0000256" key="2">
    <source>
        <dbReference type="ARBA" id="ARBA00022898"/>
    </source>
</evidence>
<dbReference type="FunFam" id="3.20.20.10:FF:000002">
    <property type="entry name" value="Alanine racemase"/>
    <property type="match status" value="1"/>
</dbReference>
<dbReference type="GO" id="GO:0030632">
    <property type="term" value="P:D-alanine biosynthetic process"/>
    <property type="evidence" value="ECO:0007669"/>
    <property type="project" value="UniProtKB-UniRule"/>
</dbReference>